<dbReference type="InterPro" id="IPR032675">
    <property type="entry name" value="LRR_dom_sf"/>
</dbReference>
<keyword evidence="2" id="KW-0134">Cell wall</keyword>
<comment type="subcellular location">
    <subcellularLocation>
        <location evidence="1">Secreted</location>
        <location evidence="1">Cell wall</location>
    </subcellularLocation>
</comment>
<dbReference type="InterPro" id="IPR051648">
    <property type="entry name" value="CWI-Assembly_Regulator"/>
</dbReference>
<dbReference type="Gene3D" id="3.80.20.20">
    <property type="entry name" value="Receptor L-domain"/>
    <property type="match status" value="1"/>
</dbReference>
<keyword evidence="4" id="KW-0732">Signal</keyword>
<dbReference type="PANTHER" id="PTHR31018:SF3">
    <property type="entry name" value="RECEPTOR PROTEIN-TYROSINE KINASE"/>
    <property type="match status" value="1"/>
</dbReference>
<comment type="caution">
    <text evidence="7">The sequence shown here is derived from an EMBL/GenBank/DDBJ whole genome shotgun (WGS) entry which is preliminary data.</text>
</comment>
<evidence type="ECO:0000256" key="6">
    <source>
        <dbReference type="SAM" id="MobiDB-lite"/>
    </source>
</evidence>
<evidence type="ECO:0000256" key="1">
    <source>
        <dbReference type="ARBA" id="ARBA00004191"/>
    </source>
</evidence>
<dbReference type="Gene3D" id="3.80.10.10">
    <property type="entry name" value="Ribonuclease Inhibitor"/>
    <property type="match status" value="1"/>
</dbReference>
<dbReference type="Proteomes" id="UP000237968">
    <property type="component" value="Unassembled WGS sequence"/>
</dbReference>
<feature type="region of interest" description="Disordered" evidence="6">
    <location>
        <begin position="60"/>
        <end position="93"/>
    </location>
</feature>
<keyword evidence="5" id="KW-0325">Glycoprotein</keyword>
<dbReference type="SUPFAM" id="SSF52058">
    <property type="entry name" value="L domain-like"/>
    <property type="match status" value="2"/>
</dbReference>
<accession>A0A2S9XPD9</accession>
<evidence type="ECO:0000256" key="5">
    <source>
        <dbReference type="ARBA" id="ARBA00023180"/>
    </source>
</evidence>
<evidence type="ECO:0000256" key="4">
    <source>
        <dbReference type="ARBA" id="ARBA00022729"/>
    </source>
</evidence>
<keyword evidence="8" id="KW-1185">Reference proteome</keyword>
<evidence type="ECO:0000256" key="3">
    <source>
        <dbReference type="ARBA" id="ARBA00022525"/>
    </source>
</evidence>
<evidence type="ECO:0008006" key="9">
    <source>
        <dbReference type="Google" id="ProtNLM"/>
    </source>
</evidence>
<reference evidence="7 8" key="1">
    <citation type="submission" date="2018-03" db="EMBL/GenBank/DDBJ databases">
        <title>Draft Genome Sequences of the Obligatory Marine Myxobacteria Enhygromyxa salina SWB005.</title>
        <authorList>
            <person name="Poehlein A."/>
            <person name="Moghaddam J.A."/>
            <person name="Harms H."/>
            <person name="Alanjari M."/>
            <person name="Koenig G.M."/>
            <person name="Daniel R."/>
            <person name="Schaeberle T.F."/>
        </authorList>
    </citation>
    <scope>NUCLEOTIDE SEQUENCE [LARGE SCALE GENOMIC DNA]</scope>
    <source>
        <strain evidence="7 8">SWB005</strain>
    </source>
</reference>
<gene>
    <name evidence="7" type="ORF">ENSA5_40490</name>
</gene>
<feature type="compositionally biased region" description="Acidic residues" evidence="6">
    <location>
        <begin position="70"/>
        <end position="90"/>
    </location>
</feature>
<dbReference type="GO" id="GO:0030313">
    <property type="term" value="C:cell envelope"/>
    <property type="evidence" value="ECO:0007669"/>
    <property type="project" value="UniProtKB-SubCell"/>
</dbReference>
<dbReference type="EMBL" id="PVNK01000175">
    <property type="protein sequence ID" value="PRP94726.1"/>
    <property type="molecule type" value="Genomic_DNA"/>
</dbReference>
<proteinExistence type="predicted"/>
<dbReference type="PANTHER" id="PTHR31018">
    <property type="entry name" value="SPORULATION-SPECIFIC PROTEIN-RELATED"/>
    <property type="match status" value="1"/>
</dbReference>
<evidence type="ECO:0000313" key="7">
    <source>
        <dbReference type="EMBL" id="PRP94726.1"/>
    </source>
</evidence>
<dbReference type="InterPro" id="IPR036941">
    <property type="entry name" value="Rcpt_L-dom_sf"/>
</dbReference>
<name>A0A2S9XPD9_9BACT</name>
<evidence type="ECO:0000313" key="8">
    <source>
        <dbReference type="Proteomes" id="UP000237968"/>
    </source>
</evidence>
<dbReference type="AlphaFoldDB" id="A0A2S9XPD9"/>
<organism evidence="7 8">
    <name type="scientific">Enhygromyxa salina</name>
    <dbReference type="NCBI Taxonomy" id="215803"/>
    <lineage>
        <taxon>Bacteria</taxon>
        <taxon>Pseudomonadati</taxon>
        <taxon>Myxococcota</taxon>
        <taxon>Polyangia</taxon>
        <taxon>Nannocystales</taxon>
        <taxon>Nannocystaceae</taxon>
        <taxon>Enhygromyxa</taxon>
    </lineage>
</organism>
<protein>
    <recommendedName>
        <fullName evidence="9">Internalin-A</fullName>
    </recommendedName>
</protein>
<sequence>MACPSGSSEPIFTDRGRLRQCVLLSLVVAGMPTSRRVCTLLSGALVLSLASCEGRPLPSPGDGINFGEAGDGDGSGEGEGEGDGDGDGDGDSTGSAGCVAVVDELVITDDTAPESVACVEEVLGDLTIGPTTQLVNLEVLANLREVGGTIYVFGNLSLTSLAGLEQLESVDWLHIRRNHNLSDLHGLGGLVWAEQITVSNNAGMTSLAGLPTGLAPLVLEVAGNDLLPSLDGLPSFESPDHGGAIHVEIEDNPALIDLGGLSDCCAAQPASVVIDGNDALTDLDGLEGFERLDTLRLHDNLGLVDLDGLDNLSEVQTLDVQYDHCVPGTAASLVDFGGAESLTEVDVLQIQWVDSLTSLAGLEGVGGLSKLLVRNNAGLAWGEVLALESQTAPGLVDTCGGVDGPECAAEPCPMF</sequence>
<evidence type="ECO:0000256" key="2">
    <source>
        <dbReference type="ARBA" id="ARBA00022512"/>
    </source>
</evidence>
<keyword evidence="3" id="KW-0964">Secreted</keyword>